<dbReference type="InterPro" id="IPR024274">
    <property type="entry name" value="APC9"/>
</dbReference>
<name>A0AAV5QYY8_PICKL</name>
<feature type="region of interest" description="Disordered" evidence="1">
    <location>
        <begin position="1"/>
        <end position="52"/>
    </location>
</feature>
<evidence type="ECO:0000313" key="3">
    <source>
        <dbReference type="Proteomes" id="UP001378960"/>
    </source>
</evidence>
<protein>
    <recommendedName>
        <fullName evidence="4">Extracellular mutant protein 11 C-terminal domain-containing protein</fullName>
    </recommendedName>
</protein>
<gene>
    <name evidence="2" type="ORF">DAPK24_009990</name>
</gene>
<proteinExistence type="predicted"/>
<organism evidence="2 3">
    <name type="scientific">Pichia kluyveri</name>
    <name type="common">Yeast</name>
    <dbReference type="NCBI Taxonomy" id="36015"/>
    <lineage>
        <taxon>Eukaryota</taxon>
        <taxon>Fungi</taxon>
        <taxon>Dikarya</taxon>
        <taxon>Ascomycota</taxon>
        <taxon>Saccharomycotina</taxon>
        <taxon>Pichiomycetes</taxon>
        <taxon>Pichiales</taxon>
        <taxon>Pichiaceae</taxon>
        <taxon>Pichia</taxon>
    </lineage>
</organism>
<evidence type="ECO:0008006" key="4">
    <source>
        <dbReference type="Google" id="ProtNLM"/>
    </source>
</evidence>
<feature type="compositionally biased region" description="Basic and acidic residues" evidence="1">
    <location>
        <begin position="13"/>
        <end position="26"/>
    </location>
</feature>
<evidence type="ECO:0000313" key="2">
    <source>
        <dbReference type="EMBL" id="GMM44424.1"/>
    </source>
</evidence>
<feature type="compositionally biased region" description="Polar residues" evidence="1">
    <location>
        <begin position="69"/>
        <end position="91"/>
    </location>
</feature>
<reference evidence="2 3" key="1">
    <citation type="journal article" date="2023" name="Elife">
        <title>Identification of key yeast species and microbe-microbe interactions impacting larval growth of Drosophila in the wild.</title>
        <authorList>
            <person name="Mure A."/>
            <person name="Sugiura Y."/>
            <person name="Maeda R."/>
            <person name="Honda K."/>
            <person name="Sakurai N."/>
            <person name="Takahashi Y."/>
            <person name="Watada M."/>
            <person name="Katoh T."/>
            <person name="Gotoh A."/>
            <person name="Gotoh Y."/>
            <person name="Taniguchi I."/>
            <person name="Nakamura K."/>
            <person name="Hayashi T."/>
            <person name="Katayama T."/>
            <person name="Uemura T."/>
            <person name="Hattori Y."/>
        </authorList>
    </citation>
    <scope>NUCLEOTIDE SEQUENCE [LARGE SCALE GENOMIC DNA]</scope>
    <source>
        <strain evidence="2 3">PK-24</strain>
    </source>
</reference>
<keyword evidence="3" id="KW-1185">Reference proteome</keyword>
<dbReference type="GO" id="GO:0005680">
    <property type="term" value="C:anaphase-promoting complex"/>
    <property type="evidence" value="ECO:0007669"/>
    <property type="project" value="InterPro"/>
</dbReference>
<feature type="compositionally biased region" description="Polar residues" evidence="1">
    <location>
        <begin position="161"/>
        <end position="180"/>
    </location>
</feature>
<comment type="caution">
    <text evidence="2">The sequence shown here is derived from an EMBL/GenBank/DDBJ whole genome shotgun (WGS) entry which is preliminary data.</text>
</comment>
<feature type="region of interest" description="Disordered" evidence="1">
    <location>
        <begin position="65"/>
        <end position="91"/>
    </location>
</feature>
<feature type="compositionally biased region" description="Acidic residues" evidence="1">
    <location>
        <begin position="1"/>
        <end position="12"/>
    </location>
</feature>
<dbReference type="EMBL" id="BTGB01000001">
    <property type="protein sequence ID" value="GMM44424.1"/>
    <property type="molecule type" value="Genomic_DNA"/>
</dbReference>
<dbReference type="Proteomes" id="UP001378960">
    <property type="component" value="Unassembled WGS sequence"/>
</dbReference>
<dbReference type="Pfam" id="PF12856">
    <property type="entry name" value="ANAPC9"/>
    <property type="match status" value="1"/>
</dbReference>
<feature type="compositionally biased region" description="Polar residues" evidence="1">
    <location>
        <begin position="117"/>
        <end position="129"/>
    </location>
</feature>
<feature type="region of interest" description="Disordered" evidence="1">
    <location>
        <begin position="107"/>
        <end position="180"/>
    </location>
</feature>
<accession>A0AAV5QYY8</accession>
<evidence type="ECO:0000256" key="1">
    <source>
        <dbReference type="SAM" id="MobiDB-lite"/>
    </source>
</evidence>
<sequence length="437" mass="49940">MNVEDNDDDTVDVDSHDVSAGMERKISLATHTDIGPTPAKTQTQKQTHSHTHTLNQQDMNMDVQHHSKVQNSKQANHATSLPVTQGSEVTNYNNTSFSYLESLKKAPSKKRSYFDPNDSTSPSTNQHGSNAKIRAGISIKSKKSSDGTLYSNHSERHQMPKSGTISGVGNESPSTETSLSTDMSFMNKSNSVILNHETVSDMNEYDYKTFSTNHPLRFSKVKAFEQSEMMTKQYFSKFKLENNTKDEEFVSKKKNSVNHVDKEIILQIPGISDDEARALLGYKFRNDNYQDTDLKGSELPKTPVEKRLYIMKNKLRQISPDELKINKLQSSKLSKSFQNTSEFLKSLEMEEIELWESMDDEFDSNLVQMQREYREGLKQSRQLVDEDTLKSISHIMRRNKQLNKRTTALENSVSVLLRKRVKDLLQDDSQFILNTEV</sequence>
<dbReference type="AlphaFoldDB" id="A0AAV5QYY8"/>